<dbReference type="SUPFAM" id="SSF54236">
    <property type="entry name" value="Ubiquitin-like"/>
    <property type="match status" value="1"/>
</dbReference>
<dbReference type="WBParaSite" id="scf7180000423290.g10602">
    <property type="protein sequence ID" value="scf7180000423290.g10602"/>
    <property type="gene ID" value="scf7180000423290.g10602"/>
</dbReference>
<evidence type="ECO:0000313" key="3">
    <source>
        <dbReference type="Proteomes" id="UP000887560"/>
    </source>
</evidence>
<feature type="region of interest" description="Disordered" evidence="1">
    <location>
        <begin position="665"/>
        <end position="718"/>
    </location>
</feature>
<dbReference type="PANTHER" id="PTHR15204">
    <property type="entry name" value="LARGE PROLINE-RICH PROTEIN BAG6"/>
    <property type="match status" value="1"/>
</dbReference>
<feature type="region of interest" description="Disordered" evidence="1">
    <location>
        <begin position="459"/>
        <end position="503"/>
    </location>
</feature>
<dbReference type="Proteomes" id="UP000887560">
    <property type="component" value="Unplaced"/>
</dbReference>
<dbReference type="Gene3D" id="3.10.20.90">
    <property type="entry name" value="Phosphatidylinositol 3-kinase Catalytic Subunit, Chain A, domain 1"/>
    <property type="match status" value="1"/>
</dbReference>
<evidence type="ECO:0000313" key="4">
    <source>
        <dbReference type="WBParaSite" id="scf7180000423290.g10602"/>
    </source>
</evidence>
<sequence length="718" mass="81542">MVLINLPIKLIDREDASIIIDDQSTISQLRDKIAEETLIPRDDQRIIFRGKPLNDNSLKLINCGFEDKMAVHVVTRPIPPNNNPTSSSSTEQHQFPPNIQINYTAANQPHIVTQNVIYGQVPFERTQIFREPNNALTIVGGITETLRNIYRMETEHALVTNLPRNNDFLINVTFRSIRQLIIDSSAYERFDNLKNTIKSLAWLFALIKSQIIDKVDVIIYGQELDIERQYRNIANILWVMHAFDACDEVQMNDLIQNERDIEICSLIEQLNNWQIPNDDDHIEHINNLHHPAVVRHCTSRDLSTILIILSIIEAKINEHLMNRYYQILALNHNLEDNSYTSRLLNYFCNGISRIQHMLGYIHNVISSFHLHLNQNQHNRLYPIYDQHRRIEEPLRAEISLLFSDASTNLPSQTPTSRTQATQASRSNSLPRQQTRASGSSTLSSVINGFTHFAQQLMSRQNNDDISSSSERSSTNSNENQPNIPPRVPLPSDFFNPPSNLPPEIANHVHQLISQSIASSTGQQTARPADPRPTPRNIMLVGISSQSTDHLLPMGQHLPNVPQPIIEVNQRDADFWNDPQTIALGLHPPPQLQPHQILHNRSLSGQRVPSIRGEQIANMFNERIRVRPQSNANGEAVFNELDQFALFVRQTLESIVNCMVQHDSSILRDQSRPSSTSESGDSMDVNNSDVNSATSLPNNSTQEPFSSFTEPNYNNSGNN</sequence>
<evidence type="ECO:0000259" key="2">
    <source>
        <dbReference type="PROSITE" id="PS50053"/>
    </source>
</evidence>
<feature type="region of interest" description="Disordered" evidence="1">
    <location>
        <begin position="406"/>
        <end position="441"/>
    </location>
</feature>
<proteinExistence type="predicted"/>
<dbReference type="CDD" id="cd17039">
    <property type="entry name" value="Ubl_ubiquitin_like"/>
    <property type="match status" value="1"/>
</dbReference>
<dbReference type="InterPro" id="IPR029071">
    <property type="entry name" value="Ubiquitin-like_domsf"/>
</dbReference>
<evidence type="ECO:0000256" key="1">
    <source>
        <dbReference type="SAM" id="MobiDB-lite"/>
    </source>
</evidence>
<dbReference type="GO" id="GO:0051787">
    <property type="term" value="F:misfolded protein binding"/>
    <property type="evidence" value="ECO:0007669"/>
    <property type="project" value="TreeGrafter"/>
</dbReference>
<dbReference type="InterPro" id="IPR000626">
    <property type="entry name" value="Ubiquitin-like_dom"/>
</dbReference>
<dbReference type="GO" id="GO:0031593">
    <property type="term" value="F:polyubiquitin modification-dependent protein binding"/>
    <property type="evidence" value="ECO:0007669"/>
    <property type="project" value="TreeGrafter"/>
</dbReference>
<dbReference type="SMART" id="SM00213">
    <property type="entry name" value="UBQ"/>
    <property type="match status" value="1"/>
</dbReference>
<dbReference type="PANTHER" id="PTHR15204:SF0">
    <property type="entry name" value="LARGE PROLINE-RICH PROTEIN BAG6"/>
    <property type="match status" value="1"/>
</dbReference>
<feature type="compositionally biased region" description="Polar residues" evidence="1">
    <location>
        <begin position="671"/>
        <end position="718"/>
    </location>
</feature>
<dbReference type="PROSITE" id="PS50053">
    <property type="entry name" value="UBIQUITIN_2"/>
    <property type="match status" value="1"/>
</dbReference>
<feature type="compositionally biased region" description="Low complexity" evidence="1">
    <location>
        <begin position="463"/>
        <end position="479"/>
    </location>
</feature>
<feature type="domain" description="Ubiquitin-like" evidence="2">
    <location>
        <begin position="4"/>
        <end position="76"/>
    </location>
</feature>
<protein>
    <submittedName>
        <fullName evidence="4">Ubiquitin-like domain-containing protein</fullName>
    </submittedName>
</protein>
<reference evidence="4" key="1">
    <citation type="submission" date="2022-11" db="UniProtKB">
        <authorList>
            <consortium name="WormBaseParasite"/>
        </authorList>
    </citation>
    <scope>IDENTIFICATION</scope>
</reference>
<name>A0A915P1K0_9BILA</name>
<organism evidence="3 4">
    <name type="scientific">Meloidogyne floridensis</name>
    <dbReference type="NCBI Taxonomy" id="298350"/>
    <lineage>
        <taxon>Eukaryota</taxon>
        <taxon>Metazoa</taxon>
        <taxon>Ecdysozoa</taxon>
        <taxon>Nematoda</taxon>
        <taxon>Chromadorea</taxon>
        <taxon>Rhabditida</taxon>
        <taxon>Tylenchina</taxon>
        <taxon>Tylenchomorpha</taxon>
        <taxon>Tylenchoidea</taxon>
        <taxon>Meloidogynidae</taxon>
        <taxon>Meloidogyninae</taxon>
        <taxon>Meloidogyne</taxon>
    </lineage>
</organism>
<dbReference type="GO" id="GO:0036503">
    <property type="term" value="P:ERAD pathway"/>
    <property type="evidence" value="ECO:0007669"/>
    <property type="project" value="TreeGrafter"/>
</dbReference>
<dbReference type="Pfam" id="PF00240">
    <property type="entry name" value="ubiquitin"/>
    <property type="match status" value="1"/>
</dbReference>
<dbReference type="GO" id="GO:0071818">
    <property type="term" value="C:BAT3 complex"/>
    <property type="evidence" value="ECO:0007669"/>
    <property type="project" value="TreeGrafter"/>
</dbReference>
<dbReference type="AlphaFoldDB" id="A0A915P1K0"/>
<accession>A0A915P1K0</accession>
<keyword evidence="3" id="KW-1185">Reference proteome</keyword>